<dbReference type="CDD" id="cd17352">
    <property type="entry name" value="MFS_MCT_SLC16"/>
    <property type="match status" value="1"/>
</dbReference>
<comment type="caution">
    <text evidence="4">The sequence shown here is derived from an EMBL/GenBank/DDBJ whole genome shotgun (WGS) entry which is preliminary data.</text>
</comment>
<evidence type="ECO:0000313" key="5">
    <source>
        <dbReference type="Proteomes" id="UP001152795"/>
    </source>
</evidence>
<feature type="transmembrane region" description="Helical" evidence="3">
    <location>
        <begin position="154"/>
        <end position="176"/>
    </location>
</feature>
<dbReference type="InterPro" id="IPR036259">
    <property type="entry name" value="MFS_trans_sf"/>
</dbReference>
<dbReference type="InterPro" id="IPR050327">
    <property type="entry name" value="Proton-linked_MCT"/>
</dbReference>
<dbReference type="PANTHER" id="PTHR11360:SF251">
    <property type="entry name" value="MAJOR FACILITATOR SUPERFAMILY (MFS) PROFILE DOMAIN-CONTAINING PROTEIN"/>
    <property type="match status" value="1"/>
</dbReference>
<dbReference type="Proteomes" id="UP001152795">
    <property type="component" value="Unassembled WGS sequence"/>
</dbReference>
<reference evidence="4" key="1">
    <citation type="submission" date="2020-04" db="EMBL/GenBank/DDBJ databases">
        <authorList>
            <person name="Alioto T."/>
            <person name="Alioto T."/>
            <person name="Gomez Garrido J."/>
        </authorList>
    </citation>
    <scope>NUCLEOTIDE SEQUENCE</scope>
    <source>
        <strain evidence="4">A484AB</strain>
    </source>
</reference>
<dbReference type="Gene3D" id="1.20.1250.20">
    <property type="entry name" value="MFS general substrate transporter like domains"/>
    <property type="match status" value="2"/>
</dbReference>
<feature type="transmembrane region" description="Helical" evidence="3">
    <location>
        <begin position="300"/>
        <end position="319"/>
    </location>
</feature>
<keyword evidence="3" id="KW-1133">Transmembrane helix</keyword>
<dbReference type="InterPro" id="IPR011701">
    <property type="entry name" value="MFS"/>
</dbReference>
<keyword evidence="3" id="KW-0472">Membrane</keyword>
<name>A0A7D9EVF6_PARCT</name>
<feature type="transmembrane region" description="Helical" evidence="3">
    <location>
        <begin position="218"/>
        <end position="237"/>
    </location>
</feature>
<feature type="transmembrane region" description="Helical" evidence="3">
    <location>
        <begin position="183"/>
        <end position="206"/>
    </location>
</feature>
<dbReference type="GO" id="GO:0022857">
    <property type="term" value="F:transmembrane transporter activity"/>
    <property type="evidence" value="ECO:0007669"/>
    <property type="project" value="InterPro"/>
</dbReference>
<dbReference type="GO" id="GO:0016020">
    <property type="term" value="C:membrane"/>
    <property type="evidence" value="ECO:0007669"/>
    <property type="project" value="UniProtKB-SubCell"/>
</dbReference>
<dbReference type="PROSITE" id="PS50850">
    <property type="entry name" value="MFS"/>
    <property type="match status" value="1"/>
</dbReference>
<feature type="transmembrane region" description="Helical" evidence="3">
    <location>
        <begin position="98"/>
        <end position="117"/>
    </location>
</feature>
<gene>
    <name evidence="4" type="ORF">PACLA_8A087076</name>
</gene>
<dbReference type="EMBL" id="CACRXK020009037">
    <property type="protein sequence ID" value="CAB4016246.1"/>
    <property type="molecule type" value="Genomic_DNA"/>
</dbReference>
<evidence type="ECO:0000256" key="2">
    <source>
        <dbReference type="SAM" id="MobiDB-lite"/>
    </source>
</evidence>
<evidence type="ECO:0000256" key="3">
    <source>
        <dbReference type="SAM" id="Phobius"/>
    </source>
</evidence>
<feature type="compositionally biased region" description="Polar residues" evidence="2">
    <location>
        <begin position="497"/>
        <end position="508"/>
    </location>
</feature>
<feature type="transmembrane region" description="Helical" evidence="3">
    <location>
        <begin position="358"/>
        <end position="380"/>
    </location>
</feature>
<feature type="transmembrane region" description="Helical" evidence="3">
    <location>
        <begin position="392"/>
        <end position="415"/>
    </location>
</feature>
<feature type="region of interest" description="Disordered" evidence="2">
    <location>
        <begin position="489"/>
        <end position="514"/>
    </location>
</feature>
<feature type="transmembrane region" description="Helical" evidence="3">
    <location>
        <begin position="331"/>
        <end position="352"/>
    </location>
</feature>
<accession>A0A7D9EVF6</accession>
<dbReference type="OrthoDB" id="6499973at2759"/>
<dbReference type="Pfam" id="PF07690">
    <property type="entry name" value="MFS_1"/>
    <property type="match status" value="1"/>
</dbReference>
<dbReference type="SUPFAM" id="SSF103473">
    <property type="entry name" value="MFS general substrate transporter"/>
    <property type="match status" value="1"/>
</dbReference>
<protein>
    <submittedName>
        <fullName evidence="4">Monocarboxylate transporter 10-like</fullName>
    </submittedName>
</protein>
<proteinExistence type="predicted"/>
<organism evidence="4 5">
    <name type="scientific">Paramuricea clavata</name>
    <name type="common">Red gorgonian</name>
    <name type="synonym">Violescent sea-whip</name>
    <dbReference type="NCBI Taxonomy" id="317549"/>
    <lineage>
        <taxon>Eukaryota</taxon>
        <taxon>Metazoa</taxon>
        <taxon>Cnidaria</taxon>
        <taxon>Anthozoa</taxon>
        <taxon>Octocorallia</taxon>
        <taxon>Malacalcyonacea</taxon>
        <taxon>Plexauridae</taxon>
        <taxon>Paramuricea</taxon>
    </lineage>
</organism>
<feature type="transmembrane region" description="Helical" evidence="3">
    <location>
        <begin position="258"/>
        <end position="280"/>
    </location>
</feature>
<sequence>MGRQRDTSTKDGNRSSLFCRDSVTQNDIDLENLNDNNMDNRNNFSLFCGRNRIAQDGCWACVSLIAAALVQFIVMGIHNSFGNMYQQILKEFKWKESTSAFIGSSAIGLNFLISPVATQLCESYNPQMVTILGGIISIAGLLAASFVTTDYAMFLSYSVVWGTGSSLCYASTYVVVGKLFHKHLAFAMGFVTAGSGVGGLAMSPSIERMLEAFGWKTTMRGLGILASCLIIAAITYREPIVSQESASTKKSWRQLFDCSLWCIPAFSMLTVSLTIFNFGYYIPIIHVQKYATDNGSSKYAASWLISCMSMPSVVARLVFGKLADHPRVNKLLMFQICLGIMALSTILCPFVSSEYAGFAVYMVIFGICEGCIVGTAPTLVAHIVGRQRISPALGLLFFSFAAPLTIGASFAGWLYRETNGYEKVFFVAGGTMILSLLLLWPVHCLSKAPPDIHTTNICIVDGENAEQNIEMTNIPDAATEKNVLLPVSSGDHESDSLKVSCNGSNGTSDLDKIL</sequence>
<evidence type="ECO:0000256" key="1">
    <source>
        <dbReference type="ARBA" id="ARBA00004141"/>
    </source>
</evidence>
<keyword evidence="3" id="KW-0812">Transmembrane</keyword>
<feature type="transmembrane region" description="Helical" evidence="3">
    <location>
        <begin position="129"/>
        <end position="148"/>
    </location>
</feature>
<feature type="transmembrane region" description="Helical" evidence="3">
    <location>
        <begin position="57"/>
        <end position="78"/>
    </location>
</feature>
<dbReference type="PANTHER" id="PTHR11360">
    <property type="entry name" value="MONOCARBOXYLATE TRANSPORTER"/>
    <property type="match status" value="1"/>
</dbReference>
<keyword evidence="5" id="KW-1185">Reference proteome</keyword>
<dbReference type="InterPro" id="IPR020846">
    <property type="entry name" value="MFS_dom"/>
</dbReference>
<comment type="subcellular location">
    <subcellularLocation>
        <location evidence="1">Membrane</location>
        <topology evidence="1">Multi-pass membrane protein</topology>
    </subcellularLocation>
</comment>
<feature type="transmembrane region" description="Helical" evidence="3">
    <location>
        <begin position="421"/>
        <end position="440"/>
    </location>
</feature>
<evidence type="ECO:0000313" key="4">
    <source>
        <dbReference type="EMBL" id="CAB4016246.1"/>
    </source>
</evidence>
<dbReference type="AlphaFoldDB" id="A0A7D9EVF6"/>